<dbReference type="InterPro" id="IPR036390">
    <property type="entry name" value="WH_DNA-bd_sf"/>
</dbReference>
<organism evidence="7 10">
    <name type="scientific">Lacticaseibacillus paracasei</name>
    <name type="common">Lactobacillus paracasei</name>
    <dbReference type="NCBI Taxonomy" id="1597"/>
    <lineage>
        <taxon>Bacteria</taxon>
        <taxon>Bacillati</taxon>
        <taxon>Bacillota</taxon>
        <taxon>Bacilli</taxon>
        <taxon>Lactobacillales</taxon>
        <taxon>Lactobacillaceae</taxon>
        <taxon>Lacticaseibacillus</taxon>
    </lineage>
</organism>
<name>A0A0K1MPV6_LACPA</name>
<reference evidence="10" key="3">
    <citation type="submission" date="2023-07" db="EMBL/GenBank/DDBJ databases">
        <title>Lacticaseibacillus paracasei KCKM 0992.</title>
        <authorList>
            <person name="Kim T.W."/>
        </authorList>
    </citation>
    <scope>NUCLEOTIDE SEQUENCE [LARGE SCALE GENOMIC DNA]</scope>
    <source>
        <strain evidence="10">KCKM 0992</strain>
    </source>
</reference>
<dbReference type="PATRIC" id="fig|1597.20.peg.165"/>
<dbReference type="InterPro" id="IPR036388">
    <property type="entry name" value="WH-like_DNA-bd_sf"/>
</dbReference>
<feature type="domain" description="HTH lysR-type" evidence="5">
    <location>
        <begin position="4"/>
        <end position="61"/>
    </location>
</feature>
<evidence type="ECO:0000256" key="1">
    <source>
        <dbReference type="ARBA" id="ARBA00009437"/>
    </source>
</evidence>
<proteinExistence type="inferred from homology"/>
<keyword evidence="4" id="KW-0804">Transcription</keyword>
<dbReference type="GO" id="GO:0003700">
    <property type="term" value="F:DNA-binding transcription factor activity"/>
    <property type="evidence" value="ECO:0007669"/>
    <property type="project" value="InterPro"/>
</dbReference>
<dbReference type="PROSITE" id="PS50931">
    <property type="entry name" value="HTH_LYSR"/>
    <property type="match status" value="1"/>
</dbReference>
<evidence type="ECO:0000256" key="4">
    <source>
        <dbReference type="ARBA" id="ARBA00023163"/>
    </source>
</evidence>
<evidence type="ECO:0000313" key="10">
    <source>
        <dbReference type="Proteomes" id="UP001268544"/>
    </source>
</evidence>
<protein>
    <submittedName>
        <fullName evidence="6 7">Transcriptional regulator</fullName>
    </submittedName>
</protein>
<accession>A0A0K1MPV6</accession>
<keyword evidence="2" id="KW-0805">Transcription regulation</keyword>
<evidence type="ECO:0000313" key="9">
    <source>
        <dbReference type="Proteomes" id="UP000237433"/>
    </source>
</evidence>
<dbReference type="PANTHER" id="PTHR30126">
    <property type="entry name" value="HTH-TYPE TRANSCRIPTIONAL REGULATOR"/>
    <property type="match status" value="1"/>
</dbReference>
<dbReference type="InterPro" id="IPR000847">
    <property type="entry name" value="LysR_HTH_N"/>
</dbReference>
<dbReference type="SUPFAM" id="SSF46785">
    <property type="entry name" value="Winged helix' DNA-binding domain"/>
    <property type="match status" value="1"/>
</dbReference>
<evidence type="ECO:0000256" key="2">
    <source>
        <dbReference type="ARBA" id="ARBA00023015"/>
    </source>
</evidence>
<dbReference type="AlphaFoldDB" id="A0A0K1MPV6"/>
<sequence length="309" mass="35436">MVKDTTQLLTYLRTIISAGSVTAAAKRLYISQPYLSRFVTENERQLGYHLLDRSRRPIALTSMGVQYVRALEQLNNQYNKLMHDLEKMADVTHLRLGINQSMSTNVAPPLLYRYHQVHSESQIAFTEGISSELGDLLLTGRIDAQLRLLPIFSNEIMYHAICELPVYLLVNDSSPLFTSGRREILTLPVKAPQFRQVDYITLDSGSGFMRQLDVFFDEQRIRPKTIFNVRFIQTAANLAYHGLGCTFVPQYCLHRHFDATRCNIIKVPLNQLSVKVVMAYRRDSGMGDKVKQLIDETELSKLLQDLYQD</sequence>
<dbReference type="SUPFAM" id="SSF53850">
    <property type="entry name" value="Periplasmic binding protein-like II"/>
    <property type="match status" value="1"/>
</dbReference>
<dbReference type="Gene3D" id="3.40.190.290">
    <property type="match status" value="1"/>
</dbReference>
<evidence type="ECO:0000313" key="7">
    <source>
        <dbReference type="EMBL" id="MDR7625680.1"/>
    </source>
</evidence>
<dbReference type="PANTHER" id="PTHR30126:SF96">
    <property type="entry name" value="TRANSCRIPTIONAL REGULATORY PROTEIN, LYSR FAMILY"/>
    <property type="match status" value="1"/>
</dbReference>
<dbReference type="Pfam" id="PF00126">
    <property type="entry name" value="HTH_1"/>
    <property type="match status" value="1"/>
</dbReference>
<reference evidence="6" key="1">
    <citation type="journal article" date="2015" name="Front. Microbiol.">
        <title>The vaginal isolate Lactobacillus paracasei LPC-S01 (DSM 26760) is suitable for oral administration.</title>
        <authorList>
            <person name="Balzaretti S."/>
            <person name="Taverniti V."/>
            <person name="Rondini G."/>
            <person name="Marcolegio G."/>
            <person name="Minuzzo M."/>
            <person name="Remagni M.C."/>
            <person name="Fiore W."/>
            <person name="Arioli S."/>
            <person name="Guglielmetti S."/>
        </authorList>
    </citation>
    <scope>NUCLEOTIDE SEQUENCE</scope>
    <source>
        <strain evidence="6">LPC-S01</strain>
    </source>
</reference>
<keyword evidence="3" id="KW-0238">DNA-binding</keyword>
<evidence type="ECO:0000313" key="8">
    <source>
        <dbReference type="EMBL" id="POE43538.1"/>
    </source>
</evidence>
<evidence type="ECO:0000313" key="6">
    <source>
        <dbReference type="EMBL" id="CRL16820.1"/>
    </source>
</evidence>
<evidence type="ECO:0000259" key="5">
    <source>
        <dbReference type="PROSITE" id="PS50931"/>
    </source>
</evidence>
<dbReference type="InterPro" id="IPR005119">
    <property type="entry name" value="LysR_subst-bd"/>
</dbReference>
<reference evidence="7" key="4">
    <citation type="submission" date="2024-03" db="EMBL/GenBank/DDBJ databases">
        <title>Lacticaseibacillus paracasei KCKM 0992.</title>
        <authorList>
            <person name="Kim T.W."/>
        </authorList>
    </citation>
    <scope>NUCLEOTIDE SEQUENCE</scope>
    <source>
        <strain evidence="7">KCKM 0992</strain>
    </source>
</reference>
<dbReference type="Pfam" id="PF03466">
    <property type="entry name" value="LysR_substrate"/>
    <property type="match status" value="1"/>
</dbReference>
<comment type="similarity">
    <text evidence="1">Belongs to the LysR transcriptional regulatory family.</text>
</comment>
<dbReference type="GO" id="GO:0003677">
    <property type="term" value="F:DNA binding"/>
    <property type="evidence" value="ECO:0007669"/>
    <property type="project" value="UniProtKB-KW"/>
</dbReference>
<dbReference type="RefSeq" id="WP_003577364.1">
    <property type="nucleotide sequence ID" value="NZ_AFYO01000005.1"/>
</dbReference>
<dbReference type="EMBL" id="LGIY01000005">
    <property type="protein sequence ID" value="POE43538.1"/>
    <property type="molecule type" value="Genomic_DNA"/>
</dbReference>
<dbReference type="Proteomes" id="UP000237433">
    <property type="component" value="Unassembled WGS sequence"/>
</dbReference>
<dbReference type="EMBL" id="JAVKVH010000001">
    <property type="protein sequence ID" value="MDR7625680.1"/>
    <property type="molecule type" value="Genomic_DNA"/>
</dbReference>
<dbReference type="Gene3D" id="1.10.10.10">
    <property type="entry name" value="Winged helix-like DNA-binding domain superfamily/Winged helix DNA-binding domain"/>
    <property type="match status" value="1"/>
</dbReference>
<dbReference type="CDD" id="cd05466">
    <property type="entry name" value="PBP2_LTTR_substrate"/>
    <property type="match status" value="1"/>
</dbReference>
<reference evidence="8 9" key="2">
    <citation type="journal article" date="2015" name="J. Am. Soc. Brew. Chem.">
        <title>Dissolved carbon dioxide selects for lactic acid bacteria able to grow in and spoil packaged beer.</title>
        <authorList>
            <person name="Bergsveinson J."/>
            <person name="Redekop A."/>
            <person name="Zoerb S."/>
            <person name="Ziola B."/>
        </authorList>
    </citation>
    <scope>NUCLEOTIDE SEQUENCE [LARGE SCALE GENOMIC DNA]</scope>
    <source>
        <strain evidence="8 9">CCC B1205</strain>
    </source>
</reference>
<evidence type="ECO:0000256" key="3">
    <source>
        <dbReference type="ARBA" id="ARBA00023125"/>
    </source>
</evidence>
<dbReference type="Proteomes" id="UP001268544">
    <property type="component" value="Unassembled WGS sequence"/>
</dbReference>
<gene>
    <name evidence="8" type="ORF">ACX51_04755</name>
    <name evidence="7" type="ORF">RF672_14045</name>
</gene>
<dbReference type="EMBL" id="LN846897">
    <property type="protein sequence ID" value="CRL16820.1"/>
    <property type="molecule type" value="Genomic_DNA"/>
</dbReference>